<name>A0A7S9H1L9_9BRAD</name>
<evidence type="ECO:0000313" key="3">
    <source>
        <dbReference type="Proteomes" id="UP000594621"/>
    </source>
</evidence>
<dbReference type="KEGG" id="bcou:IC761_11235"/>
<sequence>MWMTIISFLGGPVVKALIDAYSAKLKAETTDAKIAADLAAGEIASQTAETKAIMQYRIAEIGHWYEPDKLMGYCVALYFAKLLVWDKVLGFGSTDALAGFAAITANLVVSFYFAKRGFENVARIIKR</sequence>
<dbReference type="RefSeq" id="WP_195803300.1">
    <property type="nucleotide sequence ID" value="NZ_CP061379.1"/>
</dbReference>
<keyword evidence="1" id="KW-0472">Membrane</keyword>
<keyword evidence="1" id="KW-0812">Transmembrane</keyword>
<protein>
    <recommendedName>
        <fullName evidence="4">Holin</fullName>
    </recommendedName>
</protein>
<reference evidence="2 3" key="1">
    <citation type="submission" date="2020-09" db="EMBL/GenBank/DDBJ databases">
        <title>Complete genomes of bradyrhizobia occurring on native shrubby legumes in Australia.</title>
        <authorList>
            <person name="Lafay B."/>
        </authorList>
    </citation>
    <scope>NUCLEOTIDE SEQUENCE [LARGE SCALE GENOMIC DNA]</scope>
    <source>
        <strain evidence="2 3">BDV5040</strain>
    </source>
</reference>
<evidence type="ECO:0008006" key="4">
    <source>
        <dbReference type="Google" id="ProtNLM"/>
    </source>
</evidence>
<feature type="transmembrane region" description="Helical" evidence="1">
    <location>
        <begin position="96"/>
        <end position="114"/>
    </location>
</feature>
<organism evidence="2 3">
    <name type="scientific">Bradyrhizobium commune</name>
    <dbReference type="NCBI Taxonomy" id="83627"/>
    <lineage>
        <taxon>Bacteria</taxon>
        <taxon>Pseudomonadati</taxon>
        <taxon>Pseudomonadota</taxon>
        <taxon>Alphaproteobacteria</taxon>
        <taxon>Hyphomicrobiales</taxon>
        <taxon>Nitrobacteraceae</taxon>
        <taxon>Bradyrhizobium</taxon>
    </lineage>
</organism>
<evidence type="ECO:0000313" key="2">
    <source>
        <dbReference type="EMBL" id="QPF93793.1"/>
    </source>
</evidence>
<keyword evidence="1" id="KW-1133">Transmembrane helix</keyword>
<dbReference type="Proteomes" id="UP000594621">
    <property type="component" value="Chromosome"/>
</dbReference>
<evidence type="ECO:0000256" key="1">
    <source>
        <dbReference type="SAM" id="Phobius"/>
    </source>
</evidence>
<dbReference type="EMBL" id="CP061379">
    <property type="protein sequence ID" value="QPF93793.1"/>
    <property type="molecule type" value="Genomic_DNA"/>
</dbReference>
<gene>
    <name evidence="2" type="ORF">IC761_11235</name>
</gene>
<accession>A0A7S9H1L9</accession>
<proteinExistence type="predicted"/>
<keyword evidence="3" id="KW-1185">Reference proteome</keyword>
<dbReference type="AlphaFoldDB" id="A0A7S9H1L9"/>